<comment type="subcellular location">
    <subcellularLocation>
        <location evidence="1">Chromosome</location>
        <location evidence="1">Centromere</location>
    </subcellularLocation>
</comment>
<evidence type="ECO:0000256" key="8">
    <source>
        <dbReference type="ARBA" id="ARBA00023328"/>
    </source>
</evidence>
<reference evidence="13" key="1">
    <citation type="submission" date="2022-10" db="EMBL/GenBank/DDBJ databases">
        <title>Genome assembly of Pristionchus species.</title>
        <authorList>
            <person name="Yoshida K."/>
            <person name="Sommer R.J."/>
        </authorList>
    </citation>
    <scope>NUCLEOTIDE SEQUENCE [LARGE SCALE GENOMIC DNA]</scope>
    <source>
        <strain evidence="13">RS5460</strain>
    </source>
</reference>
<accession>A0AAN5D5Y7</accession>
<dbReference type="InterPro" id="IPR005549">
    <property type="entry name" value="Kinetochore_Nuf2_N"/>
</dbReference>
<dbReference type="GO" id="GO:0031262">
    <property type="term" value="C:Ndc80 complex"/>
    <property type="evidence" value="ECO:0007669"/>
    <property type="project" value="InterPro"/>
</dbReference>
<keyword evidence="3" id="KW-0158">Chromosome</keyword>
<feature type="domain" description="Kinetochore protein Nuf2 N-terminal" evidence="11">
    <location>
        <begin position="3"/>
        <end position="132"/>
    </location>
</feature>
<organism evidence="12 13">
    <name type="scientific">Pristionchus mayeri</name>
    <dbReference type="NCBI Taxonomy" id="1317129"/>
    <lineage>
        <taxon>Eukaryota</taxon>
        <taxon>Metazoa</taxon>
        <taxon>Ecdysozoa</taxon>
        <taxon>Nematoda</taxon>
        <taxon>Chromadorea</taxon>
        <taxon>Rhabditida</taxon>
        <taxon>Rhabditina</taxon>
        <taxon>Diplogasteromorpha</taxon>
        <taxon>Diplogasteroidea</taxon>
        <taxon>Neodiplogasteridae</taxon>
        <taxon>Pristionchus</taxon>
    </lineage>
</organism>
<evidence type="ECO:0000256" key="3">
    <source>
        <dbReference type="ARBA" id="ARBA00022454"/>
    </source>
</evidence>
<evidence type="ECO:0000256" key="5">
    <source>
        <dbReference type="ARBA" id="ARBA00022776"/>
    </source>
</evidence>
<keyword evidence="4" id="KW-0132">Cell division</keyword>
<dbReference type="GO" id="GO:0051301">
    <property type="term" value="P:cell division"/>
    <property type="evidence" value="ECO:0007669"/>
    <property type="project" value="UniProtKB-KW"/>
</dbReference>
<evidence type="ECO:0000256" key="9">
    <source>
        <dbReference type="SAM" id="Coils"/>
    </source>
</evidence>
<dbReference type="InterPro" id="IPR038275">
    <property type="entry name" value="Nuf2_N_sf"/>
</dbReference>
<comment type="caution">
    <text evidence="12">The sequence shown here is derived from an EMBL/GenBank/DDBJ whole genome shotgun (WGS) entry which is preliminary data.</text>
</comment>
<evidence type="ECO:0000259" key="11">
    <source>
        <dbReference type="Pfam" id="PF03800"/>
    </source>
</evidence>
<feature type="non-terminal residue" evidence="12">
    <location>
        <position position="1"/>
    </location>
</feature>
<evidence type="ECO:0000256" key="4">
    <source>
        <dbReference type="ARBA" id="ARBA00022618"/>
    </source>
</evidence>
<name>A0AAN5D5Y7_9BILA</name>
<gene>
    <name evidence="12" type="ORF">PMAYCL1PPCAC_27353</name>
</gene>
<feature type="compositionally biased region" description="Basic and acidic residues" evidence="10">
    <location>
        <begin position="335"/>
        <end position="354"/>
    </location>
</feature>
<sequence length="463" mass="53248">SMDLIREMNFLEIPLTLADLNKPEPLMVQRLYRTILIKSFGIPESSLSQPDFTWVTPDMQRDPDLYNRSEGFLLLTRFVQSILNDYTNISDDTPQFGVGALVDPKPRETKMYLSQLVTIAKLKQAARPHYDAEVSCFKKQIDIANDEEERASMLEKRLEKLKAERTARLRHDDQLCRLKNERSGVLAQMTRASTETEKRQEDSAAYLEKLKNSASTKDADLSMSTRKCEELEKEIIDDPEQLREEVEELRMTRVEQQRVLDKESRECRDLECREEQCTQAARAMATIEGEMGTATKTVSRLNEATREKNEKQAVIEERQELLSAKKEGGKKKRGERGAFKQRHEEERNEQKERQDALAAQIATIRSECTQLRNLEGAVKKNVLEARQRLGKLRNDKNSMIAELTEYMQVRVALLEKMEAKMAEKQAEVRKLEAAYEEGKENLVSAMTSTDLDSSVTATMQLLD</sequence>
<evidence type="ECO:0000313" key="12">
    <source>
        <dbReference type="EMBL" id="GMR57158.1"/>
    </source>
</evidence>
<evidence type="ECO:0000256" key="6">
    <source>
        <dbReference type="ARBA" id="ARBA00023054"/>
    </source>
</evidence>
<protein>
    <recommendedName>
        <fullName evidence="11">Kinetochore protein Nuf2 N-terminal domain-containing protein</fullName>
    </recommendedName>
</protein>
<keyword evidence="6 9" id="KW-0175">Coiled coil</keyword>
<dbReference type="Pfam" id="PF03800">
    <property type="entry name" value="Nuf2"/>
    <property type="match status" value="1"/>
</dbReference>
<evidence type="ECO:0000313" key="13">
    <source>
        <dbReference type="Proteomes" id="UP001328107"/>
    </source>
</evidence>
<dbReference type="EMBL" id="BTRK01000006">
    <property type="protein sequence ID" value="GMR57158.1"/>
    <property type="molecule type" value="Genomic_DNA"/>
</dbReference>
<feature type="coiled-coil region" evidence="9">
    <location>
        <begin position="414"/>
        <end position="441"/>
    </location>
</feature>
<evidence type="ECO:0000256" key="10">
    <source>
        <dbReference type="SAM" id="MobiDB-lite"/>
    </source>
</evidence>
<feature type="region of interest" description="Disordered" evidence="10">
    <location>
        <begin position="322"/>
        <end position="354"/>
    </location>
</feature>
<evidence type="ECO:0000256" key="2">
    <source>
        <dbReference type="ARBA" id="ARBA00005498"/>
    </source>
</evidence>
<dbReference type="AlphaFoldDB" id="A0AAN5D5Y7"/>
<keyword evidence="7" id="KW-0131">Cell cycle</keyword>
<dbReference type="Proteomes" id="UP001328107">
    <property type="component" value="Unassembled WGS sequence"/>
</dbReference>
<keyword evidence="5" id="KW-0498">Mitosis</keyword>
<evidence type="ECO:0000256" key="7">
    <source>
        <dbReference type="ARBA" id="ARBA00023306"/>
    </source>
</evidence>
<keyword evidence="13" id="KW-1185">Reference proteome</keyword>
<keyword evidence="8" id="KW-0137">Centromere</keyword>
<dbReference type="Gene3D" id="1.10.418.60">
    <property type="entry name" value="Ncd80 complex, Nuf2 subunit"/>
    <property type="match status" value="1"/>
</dbReference>
<proteinExistence type="inferred from homology"/>
<comment type="similarity">
    <text evidence="2">Belongs to the NUF2 family.</text>
</comment>
<evidence type="ECO:0000256" key="1">
    <source>
        <dbReference type="ARBA" id="ARBA00004584"/>
    </source>
</evidence>